<organism evidence="1 2">
    <name type="scientific">Rotaria magnacalcarata</name>
    <dbReference type="NCBI Taxonomy" id="392030"/>
    <lineage>
        <taxon>Eukaryota</taxon>
        <taxon>Metazoa</taxon>
        <taxon>Spiralia</taxon>
        <taxon>Gnathifera</taxon>
        <taxon>Rotifera</taxon>
        <taxon>Eurotatoria</taxon>
        <taxon>Bdelloidea</taxon>
        <taxon>Philodinida</taxon>
        <taxon>Philodinidae</taxon>
        <taxon>Rotaria</taxon>
    </lineage>
</organism>
<dbReference type="EMBL" id="CAJOBF010005931">
    <property type="protein sequence ID" value="CAF4191341.1"/>
    <property type="molecule type" value="Genomic_DNA"/>
</dbReference>
<evidence type="ECO:0000313" key="1">
    <source>
        <dbReference type="EMBL" id="CAF4191341.1"/>
    </source>
</evidence>
<proteinExistence type="predicted"/>
<dbReference type="AlphaFoldDB" id="A0A820AG15"/>
<protein>
    <submittedName>
        <fullName evidence="1">Uncharacterized protein</fullName>
    </submittedName>
</protein>
<evidence type="ECO:0000313" key="2">
    <source>
        <dbReference type="Proteomes" id="UP000663842"/>
    </source>
</evidence>
<comment type="caution">
    <text evidence="1">The sequence shown here is derived from an EMBL/GenBank/DDBJ whole genome shotgun (WGS) entry which is preliminary data.</text>
</comment>
<gene>
    <name evidence="1" type="ORF">UXM345_LOCUS27448</name>
</gene>
<dbReference type="Proteomes" id="UP000663842">
    <property type="component" value="Unassembled WGS sequence"/>
</dbReference>
<reference evidence="1" key="1">
    <citation type="submission" date="2021-02" db="EMBL/GenBank/DDBJ databases">
        <authorList>
            <person name="Nowell W R."/>
        </authorList>
    </citation>
    <scope>NUCLEOTIDE SEQUENCE</scope>
</reference>
<name>A0A820AG15_9BILA</name>
<sequence>MKCSEHDFLSIRKKSCFELDDGQFIVKVGLLNNLNYLLDFLKQEQNEISDDNYMDVDSNLTFDLINKNPLLKNLVLLYQRIGSEGVTNTNKNGFLIDFINTITNNLTKSRNHFRYSDKIKDSALSLYILGGKLTYEFIRLNIPGSLPSLTMLSTLILNSNLKISEAEFRFDQLQKHFKSLNLQYAFGSEDATGVIKKIKYDSITNKFIGFPTPLDHGVPIKEYYHTDSLDTLKLWFNSIDKASLLNVHMIQPVQSATQNTIPSSFLLSAYDADAQYVRAMRLMGGFFASLPKFPVHQHQQTFTVKLKSRWPCFFLREQQLLLFFQDATHLATKWRNHLLSSTVELRLGDQSKYRSTICIALLIMQNLLKLIMA</sequence>
<accession>A0A820AG15</accession>